<proteinExistence type="predicted"/>
<dbReference type="Proteomes" id="UP000669179">
    <property type="component" value="Unassembled WGS sequence"/>
</dbReference>
<evidence type="ECO:0000313" key="2">
    <source>
        <dbReference type="EMBL" id="MBO2455961.1"/>
    </source>
</evidence>
<accession>A0A939T7D2</accession>
<sequence>ADLVNRAGSDEMATPARKSGNQKSPEIDKPSGSDKVNESPRGERRESGSNAVGVRFLRTQQRVKSQCLYRPGHGAWSPRGPVLRIRVGDFFEASSLSGLHCWDFL</sequence>
<organism evidence="2 3">
    <name type="scientific">Actinomadura barringtoniae</name>
    <dbReference type="NCBI Taxonomy" id="1427535"/>
    <lineage>
        <taxon>Bacteria</taxon>
        <taxon>Bacillati</taxon>
        <taxon>Actinomycetota</taxon>
        <taxon>Actinomycetes</taxon>
        <taxon>Streptosporangiales</taxon>
        <taxon>Thermomonosporaceae</taxon>
        <taxon>Actinomadura</taxon>
    </lineage>
</organism>
<dbReference type="EMBL" id="JAGEOJ010000072">
    <property type="protein sequence ID" value="MBO2455961.1"/>
    <property type="molecule type" value="Genomic_DNA"/>
</dbReference>
<evidence type="ECO:0000256" key="1">
    <source>
        <dbReference type="SAM" id="MobiDB-lite"/>
    </source>
</evidence>
<name>A0A939T7D2_9ACTN</name>
<dbReference type="RefSeq" id="WP_208264195.1">
    <property type="nucleotide sequence ID" value="NZ_JAGEOJ010000072.1"/>
</dbReference>
<feature type="region of interest" description="Disordered" evidence="1">
    <location>
        <begin position="1"/>
        <end position="53"/>
    </location>
</feature>
<comment type="caution">
    <text evidence="2">The sequence shown here is derived from an EMBL/GenBank/DDBJ whole genome shotgun (WGS) entry which is preliminary data.</text>
</comment>
<evidence type="ECO:0000313" key="3">
    <source>
        <dbReference type="Proteomes" id="UP000669179"/>
    </source>
</evidence>
<protein>
    <submittedName>
        <fullName evidence="2">Uncharacterized protein</fullName>
    </submittedName>
</protein>
<reference evidence="2" key="1">
    <citation type="submission" date="2021-03" db="EMBL/GenBank/DDBJ databases">
        <authorList>
            <person name="Kanchanasin P."/>
            <person name="Saeng-In P."/>
            <person name="Phongsopitanun W."/>
            <person name="Yuki M."/>
            <person name="Kudo T."/>
            <person name="Ohkuma M."/>
            <person name="Tanasupawat S."/>
        </authorList>
    </citation>
    <scope>NUCLEOTIDE SEQUENCE</scope>
    <source>
        <strain evidence="2">GKU 128</strain>
    </source>
</reference>
<feature type="non-terminal residue" evidence="2">
    <location>
        <position position="1"/>
    </location>
</feature>
<feature type="compositionally biased region" description="Basic and acidic residues" evidence="1">
    <location>
        <begin position="25"/>
        <end position="47"/>
    </location>
</feature>
<gene>
    <name evidence="2" type="ORF">J4573_53450</name>
</gene>
<keyword evidence="3" id="KW-1185">Reference proteome</keyword>
<dbReference type="AlphaFoldDB" id="A0A939T7D2"/>